<evidence type="ECO:0000313" key="2">
    <source>
        <dbReference type="Proteomes" id="UP000550787"/>
    </source>
</evidence>
<dbReference type="EMBL" id="JABEQG010000022">
    <property type="protein sequence ID" value="MBB2157041.1"/>
    <property type="molecule type" value="Genomic_DNA"/>
</dbReference>
<gene>
    <name evidence="1" type="ORF">HLH33_12090</name>
</gene>
<dbReference type="AlphaFoldDB" id="A0A7W4I6C1"/>
<reference evidence="1 2" key="1">
    <citation type="submission" date="2020-04" db="EMBL/GenBank/DDBJ databases">
        <title>Description of novel Gluconacetobacter.</title>
        <authorList>
            <person name="Sombolestani A."/>
        </authorList>
    </citation>
    <scope>NUCLEOTIDE SEQUENCE [LARGE SCALE GENOMIC DNA]</scope>
    <source>
        <strain evidence="1 2">LMG 7603</strain>
    </source>
</reference>
<sequence length="72" mass="8289">MKRRLDLLDAYRIVREKIKEYGSQRNFAQTHGIREQDVSDALCDRRPIPPAVLKAAGLRRVTYYERIGEGGA</sequence>
<evidence type="ECO:0000313" key="1">
    <source>
        <dbReference type="EMBL" id="MBB2157041.1"/>
    </source>
</evidence>
<protein>
    <submittedName>
        <fullName evidence="1">Uncharacterized protein</fullName>
    </submittedName>
</protein>
<name>A0A7W4I6C1_GLUDI</name>
<comment type="caution">
    <text evidence="1">The sequence shown here is derived from an EMBL/GenBank/DDBJ whole genome shotgun (WGS) entry which is preliminary data.</text>
</comment>
<organism evidence="1 2">
    <name type="scientific">Gluconacetobacter diazotrophicus</name>
    <name type="common">Acetobacter diazotrophicus</name>
    <dbReference type="NCBI Taxonomy" id="33996"/>
    <lineage>
        <taxon>Bacteria</taxon>
        <taxon>Pseudomonadati</taxon>
        <taxon>Pseudomonadota</taxon>
        <taxon>Alphaproteobacteria</taxon>
        <taxon>Acetobacterales</taxon>
        <taxon>Acetobacteraceae</taxon>
        <taxon>Gluconacetobacter</taxon>
    </lineage>
</organism>
<accession>A0A7W4I6C1</accession>
<dbReference type="RefSeq" id="WP_183116018.1">
    <property type="nucleotide sequence ID" value="NZ_JABEQG010000022.1"/>
</dbReference>
<dbReference type="Proteomes" id="UP000550787">
    <property type="component" value="Unassembled WGS sequence"/>
</dbReference>
<proteinExistence type="predicted"/>